<feature type="compositionally biased region" description="Low complexity" evidence="1">
    <location>
        <begin position="24"/>
        <end position="65"/>
    </location>
</feature>
<dbReference type="EMBL" id="SDPU01000035">
    <property type="protein sequence ID" value="RYU09427.1"/>
    <property type="molecule type" value="Genomic_DNA"/>
</dbReference>
<sequence length="255" mass="26252">MTRARDRHLWTLLAAVALTAAGCAGEPATPAAPGPSTAGAGETATAESSAATEPTEPTEPASSGPDGLETPGQRSGRLSRRDFPRPRDLGAGWSYVVDPGDTEEGYLGNGTPALARDPGEIVQTAVPFGCARRTPMPRPTHALEVDYAAGGTKVIAIRSQFADAASARSFFGGRSANLRACVGVDGGAVGPYVSDLRAYGAGVLVNGRTQQSDPWTELAVLDGDSVVLVAAQSRINDPPLDPASARALARSFRTR</sequence>
<feature type="signal peptide" evidence="2">
    <location>
        <begin position="1"/>
        <end position="24"/>
    </location>
</feature>
<comment type="caution">
    <text evidence="3">The sequence shown here is derived from an EMBL/GenBank/DDBJ whole genome shotgun (WGS) entry which is preliminary data.</text>
</comment>
<dbReference type="OrthoDB" id="3825221at2"/>
<dbReference type="Proteomes" id="UP000291189">
    <property type="component" value="Unassembled WGS sequence"/>
</dbReference>
<dbReference type="PROSITE" id="PS51257">
    <property type="entry name" value="PROKAR_LIPOPROTEIN"/>
    <property type="match status" value="1"/>
</dbReference>
<evidence type="ECO:0000256" key="1">
    <source>
        <dbReference type="SAM" id="MobiDB-lite"/>
    </source>
</evidence>
<feature type="region of interest" description="Disordered" evidence="1">
    <location>
        <begin position="24"/>
        <end position="96"/>
    </location>
</feature>
<reference evidence="3 4" key="1">
    <citation type="submission" date="2019-01" db="EMBL/GenBank/DDBJ databases">
        <title>Nocardioides guangzhouensis sp. nov., an actinobacterium isolated from soil.</title>
        <authorList>
            <person name="Fu Y."/>
            <person name="Cai Y."/>
            <person name="Lin Z."/>
            <person name="Chen P."/>
        </authorList>
    </citation>
    <scope>NUCLEOTIDE SEQUENCE [LARGE SCALE GENOMIC DNA]</scope>
    <source>
        <strain evidence="3 4">NBRC 105384</strain>
    </source>
</reference>
<protein>
    <recommendedName>
        <fullName evidence="5">Sensor domain-containing protein</fullName>
    </recommendedName>
</protein>
<dbReference type="AlphaFoldDB" id="A0A4Q5IU81"/>
<name>A0A4Q5IU81_9ACTN</name>
<gene>
    <name evidence="3" type="ORF">ETU37_20390</name>
</gene>
<evidence type="ECO:0000313" key="4">
    <source>
        <dbReference type="Proteomes" id="UP000291189"/>
    </source>
</evidence>
<evidence type="ECO:0008006" key="5">
    <source>
        <dbReference type="Google" id="ProtNLM"/>
    </source>
</evidence>
<organism evidence="3 4">
    <name type="scientific">Nocardioides iriomotensis</name>
    <dbReference type="NCBI Taxonomy" id="715784"/>
    <lineage>
        <taxon>Bacteria</taxon>
        <taxon>Bacillati</taxon>
        <taxon>Actinomycetota</taxon>
        <taxon>Actinomycetes</taxon>
        <taxon>Propionibacteriales</taxon>
        <taxon>Nocardioidaceae</taxon>
        <taxon>Nocardioides</taxon>
    </lineage>
</organism>
<accession>A0A4Q5IU81</accession>
<feature type="compositionally biased region" description="Basic and acidic residues" evidence="1">
    <location>
        <begin position="79"/>
        <end position="88"/>
    </location>
</feature>
<evidence type="ECO:0000256" key="2">
    <source>
        <dbReference type="SAM" id="SignalP"/>
    </source>
</evidence>
<dbReference type="RefSeq" id="WP_129989192.1">
    <property type="nucleotide sequence ID" value="NZ_SDPU01000035.1"/>
</dbReference>
<keyword evidence="4" id="KW-1185">Reference proteome</keyword>
<proteinExistence type="predicted"/>
<keyword evidence="2" id="KW-0732">Signal</keyword>
<feature type="chain" id="PRO_5038707469" description="Sensor domain-containing protein" evidence="2">
    <location>
        <begin position="25"/>
        <end position="255"/>
    </location>
</feature>
<evidence type="ECO:0000313" key="3">
    <source>
        <dbReference type="EMBL" id="RYU09427.1"/>
    </source>
</evidence>